<accession>A0A502GTL9</accession>
<evidence type="ECO:0000256" key="3">
    <source>
        <dbReference type="ARBA" id="ARBA00022729"/>
    </source>
</evidence>
<dbReference type="SUPFAM" id="SSF53850">
    <property type="entry name" value="Periplasmic binding protein-like II"/>
    <property type="match status" value="1"/>
</dbReference>
<evidence type="ECO:0000313" key="6">
    <source>
        <dbReference type="Proteomes" id="UP000317663"/>
    </source>
</evidence>
<evidence type="ECO:0000313" key="5">
    <source>
        <dbReference type="EMBL" id="TPG65271.1"/>
    </source>
</evidence>
<comment type="caution">
    <text evidence="5">The sequence shown here is derived from an EMBL/GenBank/DDBJ whole genome shotgun (WGS) entry which is preliminary data.</text>
</comment>
<protein>
    <submittedName>
        <fullName evidence="5">Myristoyl transferase</fullName>
    </submittedName>
</protein>
<dbReference type="OrthoDB" id="286202at2"/>
<dbReference type="EMBL" id="RCZD01000001">
    <property type="protein sequence ID" value="TPG65271.1"/>
    <property type="molecule type" value="Genomic_DNA"/>
</dbReference>
<name>A0A502GTL9_9GAMM</name>
<dbReference type="PANTHER" id="PTHR30024:SF47">
    <property type="entry name" value="TAURINE-BINDING PERIPLASMIC PROTEIN"/>
    <property type="match status" value="1"/>
</dbReference>
<dbReference type="Pfam" id="PF09084">
    <property type="entry name" value="NMT1"/>
    <property type="match status" value="1"/>
</dbReference>
<dbReference type="Gene3D" id="3.40.190.10">
    <property type="entry name" value="Periplasmic binding protein-like II"/>
    <property type="match status" value="2"/>
</dbReference>
<proteinExistence type="inferred from homology"/>
<dbReference type="PANTHER" id="PTHR30024">
    <property type="entry name" value="ALIPHATIC SULFONATES-BINDING PROTEIN-RELATED"/>
    <property type="match status" value="1"/>
</dbReference>
<dbReference type="GO" id="GO:0042597">
    <property type="term" value="C:periplasmic space"/>
    <property type="evidence" value="ECO:0007669"/>
    <property type="project" value="UniProtKB-SubCell"/>
</dbReference>
<evidence type="ECO:0000256" key="2">
    <source>
        <dbReference type="ARBA" id="ARBA00010742"/>
    </source>
</evidence>
<evidence type="ECO:0000259" key="4">
    <source>
        <dbReference type="Pfam" id="PF09084"/>
    </source>
</evidence>
<feature type="domain" description="SsuA/THI5-like" evidence="4">
    <location>
        <begin position="26"/>
        <end position="236"/>
    </location>
</feature>
<evidence type="ECO:0000256" key="1">
    <source>
        <dbReference type="ARBA" id="ARBA00004418"/>
    </source>
</evidence>
<reference evidence="5 6" key="1">
    <citation type="journal article" date="2019" name="Environ. Microbiol.">
        <title>Species interactions and distinct microbial communities in high Arctic permafrost affected cryosols are associated with the CH4 and CO2 gas fluxes.</title>
        <authorList>
            <person name="Altshuler I."/>
            <person name="Hamel J."/>
            <person name="Turney S."/>
            <person name="Magnuson E."/>
            <person name="Levesque R."/>
            <person name="Greer C."/>
            <person name="Whyte L.G."/>
        </authorList>
    </citation>
    <scope>NUCLEOTIDE SEQUENCE [LARGE SCALE GENOMIC DNA]</scope>
    <source>
        <strain evidence="5 6">E4</strain>
    </source>
</reference>
<sequence>MAACSATPSANAAEKEMRVICNNWSGFAPVFVASDLGYFKKLGLKVDVKFDDAQSDAMAAITAGDVEVDMRTIDDYQRRPRTASTPGVIIGTIDESTGGDGVVAEGSVKTVADLKGKTVAIENDIPAYLLLELELKKAGMSYNDLNIKQTSGSDALSVFADPHVSAIGTFQPFMNKAVELQKKRGAHIIVSSAAYPGTIVDVMIVNQKKLQADPVAYRDFLIGIYKAVAYYQQNPTNFIHLAAPHFGLSDKDFKDSIDGSLAYTNLAEVKKYLGETQNPGPAYQIFDSLMQLNVENKAADSLLSAQKSIDTSVVNNISDSDLH</sequence>
<dbReference type="GO" id="GO:0016740">
    <property type="term" value="F:transferase activity"/>
    <property type="evidence" value="ECO:0007669"/>
    <property type="project" value="UniProtKB-KW"/>
</dbReference>
<dbReference type="Proteomes" id="UP000317663">
    <property type="component" value="Unassembled WGS sequence"/>
</dbReference>
<comment type="similarity">
    <text evidence="2">Belongs to the bacterial solute-binding protein SsuA/TauA family.</text>
</comment>
<keyword evidence="5" id="KW-0808">Transferase</keyword>
<comment type="subcellular location">
    <subcellularLocation>
        <location evidence="1">Periplasm</location>
    </subcellularLocation>
</comment>
<organism evidence="5 6">
    <name type="scientific">Ewingella americana</name>
    <dbReference type="NCBI Taxonomy" id="41202"/>
    <lineage>
        <taxon>Bacteria</taxon>
        <taxon>Pseudomonadati</taxon>
        <taxon>Pseudomonadota</taxon>
        <taxon>Gammaproteobacteria</taxon>
        <taxon>Enterobacterales</taxon>
        <taxon>Yersiniaceae</taxon>
        <taxon>Ewingella</taxon>
    </lineage>
</organism>
<keyword evidence="6" id="KW-1185">Reference proteome</keyword>
<keyword evidence="3" id="KW-0732">Signal</keyword>
<dbReference type="InterPro" id="IPR015168">
    <property type="entry name" value="SsuA/THI5"/>
</dbReference>
<gene>
    <name evidence="5" type="ORF">EAH77_01950</name>
</gene>
<dbReference type="AlphaFoldDB" id="A0A502GTL9"/>